<keyword evidence="1" id="KW-1133">Transmembrane helix</keyword>
<dbReference type="Proteomes" id="UP000323225">
    <property type="component" value="Unassembled WGS sequence"/>
</dbReference>
<organism evidence="2 3">
    <name type="scientific">Vibrio cholerae</name>
    <dbReference type="NCBI Taxonomy" id="666"/>
    <lineage>
        <taxon>Bacteria</taxon>
        <taxon>Pseudomonadati</taxon>
        <taxon>Pseudomonadota</taxon>
        <taxon>Gammaproteobacteria</taxon>
        <taxon>Vibrionales</taxon>
        <taxon>Vibrionaceae</taxon>
        <taxon>Vibrio</taxon>
    </lineage>
</organism>
<name>A0A5B1C2L0_VIBCL</name>
<accession>A0A5B1C2L0</accession>
<sequence length="453" mass="52730">MNILEKIYNFLDNHSKKPDMSTYESRQARYKETLPWFAFFTICIIGIIFLMQMTVDSSNSKSYLGIAYPLIFVTALYTFGTMFIPFMDTYASIDDESILDKILPFKLLKSIKRNHPFNVSYLWFHTIMLAAPIYTVITILYPLYGTYPLMEPSALFFESEKVTSIYESLSIFVMFIYLFGNTREQNYVEFQAKEKKFEEKNIVIAKQKITYKHLKLAKLLCILSIMMVILMNFANMNKKLLETNLPVKYVSESETKIIPYNQINTISSYGSPDIKMYNASLMGDPVSQLILLSAFTEVEYKETPELSKAVAFSLMKGLNESQSSKARVALMVEKYPILQMNKTHYELFKNQDIDLEIKILDLIYKNDLTALKSELERHHSEIFISPKDTVKEGKESIAPLSAMTIRHMVKSGNFEYEVSYFRTKNRIDYKPKHEAAKEMVKLMKFFESAHRVK</sequence>
<feature type="transmembrane region" description="Helical" evidence="1">
    <location>
        <begin position="216"/>
        <end position="234"/>
    </location>
</feature>
<proteinExistence type="predicted"/>
<keyword evidence="1" id="KW-0812">Transmembrane</keyword>
<feature type="transmembrane region" description="Helical" evidence="1">
    <location>
        <begin position="164"/>
        <end position="180"/>
    </location>
</feature>
<reference evidence="2 3" key="1">
    <citation type="submission" date="2019-09" db="EMBL/GenBank/DDBJ databases">
        <authorList>
            <person name="Kritzky A."/>
            <person name="Schelkanova E.Y."/>
            <person name="Alkhova Z.V."/>
            <person name="Smirnova N.I."/>
        </authorList>
    </citation>
    <scope>NUCLEOTIDE SEQUENCE [LARGE SCALE GENOMIC DNA]</scope>
    <source>
        <strain evidence="2 3">M1526</strain>
    </source>
</reference>
<comment type="caution">
    <text evidence="2">The sequence shown here is derived from an EMBL/GenBank/DDBJ whole genome shotgun (WGS) entry which is preliminary data.</text>
</comment>
<dbReference type="AlphaFoldDB" id="A0A5B1C2L0"/>
<keyword evidence="1" id="KW-0472">Membrane</keyword>
<feature type="transmembrane region" description="Helical" evidence="1">
    <location>
        <begin position="66"/>
        <end position="87"/>
    </location>
</feature>
<feature type="transmembrane region" description="Helical" evidence="1">
    <location>
        <begin position="34"/>
        <end position="54"/>
    </location>
</feature>
<evidence type="ECO:0000313" key="3">
    <source>
        <dbReference type="Proteomes" id="UP000323225"/>
    </source>
</evidence>
<evidence type="ECO:0000256" key="1">
    <source>
        <dbReference type="SAM" id="Phobius"/>
    </source>
</evidence>
<gene>
    <name evidence="2" type="ORF">F0M16_08505</name>
</gene>
<feature type="transmembrane region" description="Helical" evidence="1">
    <location>
        <begin position="121"/>
        <end position="144"/>
    </location>
</feature>
<protein>
    <submittedName>
        <fullName evidence="2">Uncharacterized protein</fullName>
    </submittedName>
</protein>
<dbReference type="EMBL" id="VUAA01000007">
    <property type="protein sequence ID" value="KAA1255247.1"/>
    <property type="molecule type" value="Genomic_DNA"/>
</dbReference>
<evidence type="ECO:0000313" key="2">
    <source>
        <dbReference type="EMBL" id="KAA1255247.1"/>
    </source>
</evidence>